<dbReference type="Gene3D" id="3.30.450.350">
    <property type="entry name" value="CHASE domain"/>
    <property type="match status" value="1"/>
</dbReference>
<dbReference type="AlphaFoldDB" id="A0A918NGA1"/>
<evidence type="ECO:0000259" key="8">
    <source>
        <dbReference type="PROSITE" id="PS50887"/>
    </source>
</evidence>
<feature type="domain" description="GGDEF" evidence="8">
    <location>
        <begin position="478"/>
        <end position="611"/>
    </location>
</feature>
<evidence type="ECO:0000256" key="1">
    <source>
        <dbReference type="ARBA" id="ARBA00004370"/>
    </source>
</evidence>
<dbReference type="PROSITE" id="PS50887">
    <property type="entry name" value="GGDEF"/>
    <property type="match status" value="1"/>
</dbReference>
<dbReference type="InterPro" id="IPR043128">
    <property type="entry name" value="Rev_trsase/Diguanyl_cyclase"/>
</dbReference>
<dbReference type="InterPro" id="IPR035919">
    <property type="entry name" value="EAL_sf"/>
</dbReference>
<dbReference type="Gene3D" id="3.20.20.450">
    <property type="entry name" value="EAL domain"/>
    <property type="match status" value="1"/>
</dbReference>
<keyword evidence="10" id="KW-1185">Reference proteome</keyword>
<evidence type="ECO:0000313" key="10">
    <source>
        <dbReference type="Proteomes" id="UP000626148"/>
    </source>
</evidence>
<dbReference type="InterPro" id="IPR042240">
    <property type="entry name" value="CHASE_sf"/>
</dbReference>
<evidence type="ECO:0008006" key="11">
    <source>
        <dbReference type="Google" id="ProtNLM"/>
    </source>
</evidence>
<dbReference type="InterPro" id="IPR035965">
    <property type="entry name" value="PAS-like_dom_sf"/>
</dbReference>
<evidence type="ECO:0000256" key="3">
    <source>
        <dbReference type="ARBA" id="ARBA00022989"/>
    </source>
</evidence>
<accession>A0A918NGA1</accession>
<evidence type="ECO:0000259" key="7">
    <source>
        <dbReference type="PROSITE" id="PS50883"/>
    </source>
</evidence>
<reference evidence="9" key="1">
    <citation type="journal article" date="2014" name="Int. J. Syst. Evol. Microbiol.">
        <title>Complete genome sequence of Corynebacterium casei LMG S-19264T (=DSM 44701T), isolated from a smear-ripened cheese.</title>
        <authorList>
            <consortium name="US DOE Joint Genome Institute (JGI-PGF)"/>
            <person name="Walter F."/>
            <person name="Albersmeier A."/>
            <person name="Kalinowski J."/>
            <person name="Ruckert C."/>
        </authorList>
    </citation>
    <scope>NUCLEOTIDE SEQUENCE</scope>
    <source>
        <strain evidence="9">KCTC 22169</strain>
    </source>
</reference>
<dbReference type="InterPro" id="IPR001633">
    <property type="entry name" value="EAL_dom"/>
</dbReference>
<dbReference type="PROSITE" id="PS50883">
    <property type="entry name" value="EAL"/>
    <property type="match status" value="1"/>
</dbReference>
<dbReference type="Pfam" id="PF00563">
    <property type="entry name" value="EAL"/>
    <property type="match status" value="1"/>
</dbReference>
<keyword evidence="2 5" id="KW-0812">Transmembrane</keyword>
<dbReference type="InterPro" id="IPR000160">
    <property type="entry name" value="GGDEF_dom"/>
</dbReference>
<dbReference type="PANTHER" id="PTHR44757">
    <property type="entry name" value="DIGUANYLATE CYCLASE DGCP"/>
    <property type="match status" value="1"/>
</dbReference>
<dbReference type="SMART" id="SM00267">
    <property type="entry name" value="GGDEF"/>
    <property type="match status" value="1"/>
</dbReference>
<dbReference type="GO" id="GO:0003824">
    <property type="term" value="F:catalytic activity"/>
    <property type="evidence" value="ECO:0007669"/>
    <property type="project" value="UniProtKB-ARBA"/>
</dbReference>
<evidence type="ECO:0000256" key="2">
    <source>
        <dbReference type="ARBA" id="ARBA00022692"/>
    </source>
</evidence>
<feature type="domain" description="CHASE" evidence="6">
    <location>
        <begin position="145"/>
        <end position="205"/>
    </location>
</feature>
<dbReference type="Gene3D" id="3.30.450.20">
    <property type="entry name" value="PAS domain"/>
    <property type="match status" value="1"/>
</dbReference>
<dbReference type="GO" id="GO:0007165">
    <property type="term" value="P:signal transduction"/>
    <property type="evidence" value="ECO:0007669"/>
    <property type="project" value="UniProtKB-ARBA"/>
</dbReference>
<organism evidence="9 10">
    <name type="scientific">Saccharospirillum salsuginis</name>
    <dbReference type="NCBI Taxonomy" id="418750"/>
    <lineage>
        <taxon>Bacteria</taxon>
        <taxon>Pseudomonadati</taxon>
        <taxon>Pseudomonadota</taxon>
        <taxon>Gammaproteobacteria</taxon>
        <taxon>Oceanospirillales</taxon>
        <taxon>Saccharospirillaceae</taxon>
        <taxon>Saccharospirillum</taxon>
    </lineage>
</organism>
<comment type="caution">
    <text evidence="9">The sequence shown here is derived from an EMBL/GenBank/DDBJ whole genome shotgun (WGS) entry which is preliminary data.</text>
</comment>
<dbReference type="PROSITE" id="PS50839">
    <property type="entry name" value="CHASE"/>
    <property type="match status" value="1"/>
</dbReference>
<evidence type="ECO:0000313" key="9">
    <source>
        <dbReference type="EMBL" id="GGX70913.1"/>
    </source>
</evidence>
<feature type="domain" description="EAL" evidence="7">
    <location>
        <begin position="620"/>
        <end position="874"/>
    </location>
</feature>
<dbReference type="CDD" id="cd01948">
    <property type="entry name" value="EAL"/>
    <property type="match status" value="1"/>
</dbReference>
<gene>
    <name evidence="9" type="ORF">GCM10007392_42990</name>
</gene>
<dbReference type="Proteomes" id="UP000626148">
    <property type="component" value="Unassembled WGS sequence"/>
</dbReference>
<name>A0A918NGA1_9GAMM</name>
<dbReference type="Pfam" id="PF00990">
    <property type="entry name" value="GGDEF"/>
    <property type="match status" value="1"/>
</dbReference>
<dbReference type="InterPro" id="IPR006189">
    <property type="entry name" value="CHASE_dom"/>
</dbReference>
<dbReference type="SUPFAM" id="SSF55785">
    <property type="entry name" value="PYP-like sensor domain (PAS domain)"/>
    <property type="match status" value="1"/>
</dbReference>
<dbReference type="SUPFAM" id="SSF141868">
    <property type="entry name" value="EAL domain-like"/>
    <property type="match status" value="1"/>
</dbReference>
<dbReference type="RefSeq" id="WP_189612663.1">
    <property type="nucleotide sequence ID" value="NZ_BMXR01000014.1"/>
</dbReference>
<dbReference type="NCBIfam" id="TIGR00254">
    <property type="entry name" value="GGDEF"/>
    <property type="match status" value="1"/>
</dbReference>
<dbReference type="InterPro" id="IPR052155">
    <property type="entry name" value="Biofilm_reg_signaling"/>
</dbReference>
<evidence type="ECO:0000256" key="4">
    <source>
        <dbReference type="ARBA" id="ARBA00023136"/>
    </source>
</evidence>
<evidence type="ECO:0000256" key="5">
    <source>
        <dbReference type="SAM" id="Phobius"/>
    </source>
</evidence>
<dbReference type="EMBL" id="BMXR01000014">
    <property type="protein sequence ID" value="GGX70913.1"/>
    <property type="molecule type" value="Genomic_DNA"/>
</dbReference>
<protein>
    <recommendedName>
        <fullName evidence="11">PAS domain S-box-containing protein/diguanylate cyclase (GGDEF) domain-containing protein</fullName>
    </recommendedName>
</protein>
<sequence>MPVVSLVVAIALLAGTFFTPLLADAFLAVAAALCLAYAIWREKRAHFWQLMVLAAVPVLPVHDWVTTQILDRDLHFQHMAVEEEMTHMANHIESDLIVNRSFLDAIVLLVGNQGDISQQQYSSWLDNLRMDRDFSFLDIALVQDYVITHVYPESEPNLAIVGVDLRAVPDQRDAVGQVMETRQPVVAGPLTVLQGDTAIIYRLPVPNKPDLVVTGVLSLDQILAGAVSASSQALRLRLSVERDGRTTELLSAENLSGRDIHTEFTEEGVNWRFSAEPINGWSRPVYKLWFASGGALITWLFLLIAFGWQYRAMLQRDRERLTLKTKERQLLEAQRLGRLGSWNTLKDGKTFAISAPLAELLGTGTDTLTMDDVLYFIYEPDQDYYMSQTQAVMDRNIPFTKFEHRLIAPDRLIWVEHSVALNSNGQLSGMLRDITDIKNTEAELQKLAYYDSLTGASNRNFFGKQVQQGIALSRRNGNHLALVLFDLDNFKDINAQYGHTIGDEVLKLLAERLKRNIRRSDTVARLSGDTFAVCLQNLKDPSHTIFVADTLLKSIAETLEVDRHLINVTGTLGIATCPEDDLDYEGLVKKAEMALLKAKEVDRGYYQFYSDQMNMENDRRQEILRLLPNALHNDEFHLVLQPRVAATDQRWSSIEVLIRWNSEVLGFVSPGEFIPIAEGSHLIVDIGYWVIREALRQFADHYDELDPDTVLSINLSPKQLEHRDLTRFVAEEIRKTGIPAYRLEFEITEHSLTEESETTLATLAELSNMGIRFAMDDFGTGYSNLGMLQALPLNVLKIDQRFVQRVETGGKDLELVRAIINMGHTLGLTVVAEGVETAQQVALLTELQCDELQGYYFYRPQLLDTLLGGLQREVTHS</sequence>
<dbReference type="PANTHER" id="PTHR44757:SF2">
    <property type="entry name" value="BIOFILM ARCHITECTURE MAINTENANCE PROTEIN MBAA"/>
    <property type="match status" value="1"/>
</dbReference>
<dbReference type="InterPro" id="IPR029787">
    <property type="entry name" value="Nucleotide_cyclase"/>
</dbReference>
<reference evidence="9" key="2">
    <citation type="submission" date="2020-09" db="EMBL/GenBank/DDBJ databases">
        <authorList>
            <person name="Sun Q."/>
            <person name="Kim S."/>
        </authorList>
    </citation>
    <scope>NUCLEOTIDE SEQUENCE</scope>
    <source>
        <strain evidence="9">KCTC 22169</strain>
    </source>
</reference>
<dbReference type="CDD" id="cd01949">
    <property type="entry name" value="GGDEF"/>
    <property type="match status" value="1"/>
</dbReference>
<dbReference type="SUPFAM" id="SSF55073">
    <property type="entry name" value="Nucleotide cyclase"/>
    <property type="match status" value="1"/>
</dbReference>
<dbReference type="Pfam" id="PF03924">
    <property type="entry name" value="CHASE"/>
    <property type="match status" value="1"/>
</dbReference>
<dbReference type="SMART" id="SM00052">
    <property type="entry name" value="EAL"/>
    <property type="match status" value="1"/>
</dbReference>
<keyword evidence="3 5" id="KW-1133">Transmembrane helix</keyword>
<comment type="subcellular location">
    <subcellularLocation>
        <location evidence="1">Membrane</location>
    </subcellularLocation>
</comment>
<dbReference type="Gene3D" id="3.30.70.270">
    <property type="match status" value="1"/>
</dbReference>
<keyword evidence="4 5" id="KW-0472">Membrane</keyword>
<dbReference type="SMART" id="SM01079">
    <property type="entry name" value="CHASE"/>
    <property type="match status" value="1"/>
</dbReference>
<proteinExistence type="predicted"/>
<evidence type="ECO:0000259" key="6">
    <source>
        <dbReference type="PROSITE" id="PS50839"/>
    </source>
</evidence>
<dbReference type="GO" id="GO:0016020">
    <property type="term" value="C:membrane"/>
    <property type="evidence" value="ECO:0007669"/>
    <property type="project" value="UniProtKB-SubCell"/>
</dbReference>
<feature type="transmembrane region" description="Helical" evidence="5">
    <location>
        <begin position="288"/>
        <end position="310"/>
    </location>
</feature>